<keyword evidence="3" id="KW-0472">Membrane</keyword>
<dbReference type="Pfam" id="PF10145">
    <property type="entry name" value="PhageMin_Tail"/>
    <property type="match status" value="1"/>
</dbReference>
<keyword evidence="3" id="KW-1133">Transmembrane helix</keyword>
<reference evidence="5 6" key="1">
    <citation type="submission" date="2014-01" db="EMBL/GenBank/DDBJ databases">
        <title>Genome sequence determination for a cystic fibrosis isolate, Inquilinus limosus.</title>
        <authorList>
            <person name="Pino M."/>
            <person name="Di Conza J."/>
            <person name="Gutkind G."/>
        </authorList>
    </citation>
    <scope>NUCLEOTIDE SEQUENCE [LARGE SCALE GENOMIC DNA]</scope>
    <source>
        <strain evidence="5 6">MP06</strain>
    </source>
</reference>
<dbReference type="PANTHER" id="PTHR37813:SF1">
    <property type="entry name" value="FELS-2 PROPHAGE PROTEIN"/>
    <property type="match status" value="1"/>
</dbReference>
<protein>
    <recommendedName>
        <fullName evidence="4">Phage tail tape measure protein domain-containing protein</fullName>
    </recommendedName>
</protein>
<feature type="transmembrane region" description="Helical" evidence="3">
    <location>
        <begin position="695"/>
        <end position="713"/>
    </location>
</feature>
<dbReference type="NCBIfam" id="TIGR01760">
    <property type="entry name" value="tape_meas_TP901"/>
    <property type="match status" value="1"/>
</dbReference>
<dbReference type="RefSeq" id="WP_034830482.1">
    <property type="nucleotide sequence ID" value="NZ_JANX01000001.1"/>
</dbReference>
<feature type="coiled-coil region" evidence="2">
    <location>
        <begin position="331"/>
        <end position="368"/>
    </location>
</feature>
<dbReference type="PANTHER" id="PTHR37813">
    <property type="entry name" value="FELS-2 PROPHAGE PROTEIN"/>
    <property type="match status" value="1"/>
</dbReference>
<evidence type="ECO:0000313" key="5">
    <source>
        <dbReference type="EMBL" id="KGM36128.1"/>
    </source>
</evidence>
<feature type="transmembrane region" description="Helical" evidence="3">
    <location>
        <begin position="733"/>
        <end position="753"/>
    </location>
</feature>
<evidence type="ECO:0000259" key="4">
    <source>
        <dbReference type="Pfam" id="PF10145"/>
    </source>
</evidence>
<feature type="transmembrane region" description="Helical" evidence="3">
    <location>
        <begin position="759"/>
        <end position="780"/>
    </location>
</feature>
<keyword evidence="2" id="KW-0175">Coiled coil</keyword>
<proteinExistence type="predicted"/>
<sequence>MADDTVYNIDVTTGNSTAQVDKLAKSFELLAAKIEDVTQAFTGQMRRSTNADGITSQNPRFNQILKERVELLRELSVVTRTLSSGSPNATVNRARLQGQGIDQAFTGTGLAAREIEQVQKQIRDFQKASASAEAVTAARRKTDLKAVTDASQAELAIQAQILKIIRQKGDIETKGATKSRQATLDRYQDELRQLVNLQTQFRKQDDTARRNLLSSRGNVSAANSQVGLQRSALTGDISAFRSQISQMNLLDEATRKSAQDQISQFKQVAEAAGLYYGRTEATIRNVENYLNNQSRRQMRGTGPSSFDKRQDWFGQAISAAPDDSQKLDLQIRQVRDRLKNEQMTTAEMREQLRVLNQLTDQRQKLNLRDVRDPAKITERNQTASAYRNDMVFGSGASDFFRFQGGLMLNYAILSKAQQGVSALSGSVVSLDEAMHDLAAITGSNDEQMGLLGAVILDVSTKTKFLSTETAEGAKILAQAGQSVEEIKESLGGVALFASATGTAFKDSADLMTSTLSVFNMRASESLNLANLFTAALNQTKLNSEQLSLAIQYVANTAAQANIPIEELVADVGSLANAGIRSGSTIGTGLRALFIDLMNPTQKLQAEMKKLGLTFADIDIQTRGLNPVIQTLTEKGFGVSEAFRSMETRAAAAFVALQGQKDIYNDLLASIVGTNAAVDANQKQMEALSNTARNTASVFTALASEAFAPVVSILQKALAGFNELAGSLTGLGPVLGYIGVAAAGLTTALGVTLLARLLGVGAAVAGVGAYFTNALAALGAFRAGITTLGTTMAAVIGPTGWIALAVIGVMGLVTWLGSMKSAGEEAAEAVDHIQASLASAKAKYDDNQKALQNVNEELERMSRQEKTLRGDKDALGNMVSRLNDRFGDLGLSIDGTADTFDKVQERLENFRKEIQGQTILAIRELQVELDKLNRAQQRQLQVDNPLLQGLRQGFSPRGFLGFGSNPFTGLDKEQQYLYSTGGRDAVITRQIEGLAGIGLPASVVQALRDSQRFREGLGSGDLQAMRNTTLQARSSLVDMLNNPEGLQKMADDLGMSVEDLTGAFENLLASMKAQSDKIAENLKTQKAQEDQKANERIERMSQNPYNPAFWLGRTAVGLNSAFRGVQSAAPMDSIDKNRYLQQNGNLLSLGMQGVSGLAGMLGPEFKEAVNRAANGALVEMETNISKAMEESAVASLEEWKTFLPEALKAAEGMVKMSQGGVQKALGTGGFQEALSAYRDSLQITLGTMTKEFVAKELGNDPTNVGFDLGKFAPTDVGPLSDQQAKQLAVFLSGQATDFMVQSAAAIAEQLKDKAGDATSPEEILELNKQASKAVNDLLLPLVEALKTLRDGATDPSIKQQIDSQLVGLMAARDSMVQGYTTTTTEALQTFNDRVNEAGQKVFQDMTQAASGLPTQVMSKAEREKWASTFQGILDAKKNALLREYLAALMTLPGMVEQKGFIKMLTPEGEKAFDFMNSMLTAQNNDDLKSFLNPKTKKYGGGGGRDRTNEKLLKPWEQWNDRQAEIDREYDRSTRDIQNPSRILDIALGANDFMKSYSSVERKALEMLKSQQEAAELPKVLQAEQARRDRLQELLTDFNKVNDDRLVELKKVYDDPKFDNAKRNSALSEYNKILSERRDIQDKLTESTNTLADAQEKYNVSVGQGTGSNMTLGQQLSAAVQQMAEEAGMLTSLTDQIGNEIPGTLDNVRGSFSTFLSDISANTKSVGAAFRDMASSIIQSLLKIASEKAATGILGSLLGLLGGGADGITNLGKGVSAMDFYTDPAGGGGGGFGGFLSSIGSWLGFNGGGMIRAAMGKHIKTRDAVPVWARDGEFILRNSAVSAIGADNLKAINAMGNSRISQSAPPVFQPANQNGGKVNVYVVAPDQKPSLGPNDIIATINDDILKGGSTKKLIKQINMGTI</sequence>
<feature type="coiled-coil region" evidence="2">
    <location>
        <begin position="836"/>
        <end position="941"/>
    </location>
</feature>
<feature type="transmembrane region" description="Helical" evidence="3">
    <location>
        <begin position="792"/>
        <end position="815"/>
    </location>
</feature>
<organism evidence="5 6">
    <name type="scientific">Inquilinus limosus MP06</name>
    <dbReference type="NCBI Taxonomy" id="1398085"/>
    <lineage>
        <taxon>Bacteria</taxon>
        <taxon>Pseudomonadati</taxon>
        <taxon>Pseudomonadota</taxon>
        <taxon>Alphaproteobacteria</taxon>
        <taxon>Rhodospirillales</taxon>
        <taxon>Rhodospirillaceae</taxon>
        <taxon>Inquilinus</taxon>
    </lineage>
</organism>
<keyword evidence="3" id="KW-0812">Transmembrane</keyword>
<comment type="caution">
    <text evidence="5">The sequence shown here is derived from an EMBL/GenBank/DDBJ whole genome shotgun (WGS) entry which is preliminary data.</text>
</comment>
<evidence type="ECO:0000256" key="1">
    <source>
        <dbReference type="ARBA" id="ARBA00022612"/>
    </source>
</evidence>
<evidence type="ECO:0000313" key="6">
    <source>
        <dbReference type="Proteomes" id="UP000029995"/>
    </source>
</evidence>
<evidence type="ECO:0000256" key="2">
    <source>
        <dbReference type="SAM" id="Coils"/>
    </source>
</evidence>
<dbReference type="Proteomes" id="UP000029995">
    <property type="component" value="Unassembled WGS sequence"/>
</dbReference>
<dbReference type="OrthoDB" id="9805070at2"/>
<feature type="domain" description="Phage tail tape measure protein" evidence="4">
    <location>
        <begin position="455"/>
        <end position="653"/>
    </location>
</feature>
<keyword evidence="1" id="KW-1188">Viral release from host cell</keyword>
<dbReference type="InterPro" id="IPR010090">
    <property type="entry name" value="Phage_tape_meas"/>
</dbReference>
<evidence type="ECO:0000256" key="3">
    <source>
        <dbReference type="SAM" id="Phobius"/>
    </source>
</evidence>
<name>A0A0A0DE02_9PROT</name>
<dbReference type="EMBL" id="JANX01000001">
    <property type="protein sequence ID" value="KGM36128.1"/>
    <property type="molecule type" value="Genomic_DNA"/>
</dbReference>
<accession>A0A0A0DE02</accession>
<gene>
    <name evidence="5" type="ORF">P409_00335</name>
</gene>